<dbReference type="EMBL" id="JACRUN010000001">
    <property type="protein sequence ID" value="MBC5833810.1"/>
    <property type="molecule type" value="Genomic_DNA"/>
</dbReference>
<sequence>MKFVIISDTHGQHKNLTLPKGDVIIHAGDISQRGKESEIIDFLNWFKDLDFKYKIFIAGNHDFFFEKTSENDIQKIIPENIIYLCDSGIEVENIKIWGSPITPWFYDWAFNRPRGAQISHHWQLIPIDTDILITHGPAFGKLDKTTRGENVGCEDLLHIIESIQPKVHICGHIHEGYGQTTSSKTKFINASVLDEKYGLTNPPITFEL</sequence>
<protein>
    <submittedName>
        <fullName evidence="2">Metallophosphatase domain-containing protein</fullName>
    </submittedName>
</protein>
<reference evidence="2 3" key="1">
    <citation type="submission" date="2020-08" db="EMBL/GenBank/DDBJ databases">
        <title>Description of novel Flavobacterium F-408 isolate.</title>
        <authorList>
            <person name="Saticioglu I.B."/>
            <person name="Duman M."/>
            <person name="Altun S."/>
        </authorList>
    </citation>
    <scope>NUCLEOTIDE SEQUENCE [LARGE SCALE GENOMIC DNA]</scope>
    <source>
        <strain evidence="2 3">F-408</strain>
    </source>
</reference>
<dbReference type="Pfam" id="PF00149">
    <property type="entry name" value="Metallophos"/>
    <property type="match status" value="1"/>
</dbReference>
<evidence type="ECO:0000313" key="2">
    <source>
        <dbReference type="EMBL" id="MBC5833810.1"/>
    </source>
</evidence>
<dbReference type="PANTHER" id="PTHR12905">
    <property type="entry name" value="METALLOPHOSPHOESTERASE"/>
    <property type="match status" value="1"/>
</dbReference>
<proteinExistence type="predicted"/>
<dbReference type="CDD" id="cd07379">
    <property type="entry name" value="MPP_239FB"/>
    <property type="match status" value="1"/>
</dbReference>
<dbReference type="Gene3D" id="3.60.21.10">
    <property type="match status" value="1"/>
</dbReference>
<dbReference type="InterPro" id="IPR051693">
    <property type="entry name" value="UPF0046_metallophosphoest"/>
</dbReference>
<dbReference type="InterPro" id="IPR004843">
    <property type="entry name" value="Calcineurin-like_PHP"/>
</dbReference>
<comment type="caution">
    <text evidence="2">The sequence shown here is derived from an EMBL/GenBank/DDBJ whole genome shotgun (WGS) entry which is preliminary data.</text>
</comment>
<keyword evidence="3" id="KW-1185">Reference proteome</keyword>
<name>A0ABR7IVK1_9FLAO</name>
<organism evidence="2 3">
    <name type="scientific">Flavobacterium bernardetii</name>
    <dbReference type="NCBI Taxonomy" id="2813823"/>
    <lineage>
        <taxon>Bacteria</taxon>
        <taxon>Pseudomonadati</taxon>
        <taxon>Bacteroidota</taxon>
        <taxon>Flavobacteriia</taxon>
        <taxon>Flavobacteriales</taxon>
        <taxon>Flavobacteriaceae</taxon>
        <taxon>Flavobacterium</taxon>
    </lineage>
</organism>
<evidence type="ECO:0000313" key="3">
    <source>
        <dbReference type="Proteomes" id="UP000605990"/>
    </source>
</evidence>
<gene>
    <name evidence="2" type="ORF">H8R27_02820</name>
</gene>
<feature type="domain" description="Calcineurin-like phosphoesterase" evidence="1">
    <location>
        <begin position="1"/>
        <end position="175"/>
    </location>
</feature>
<dbReference type="InterPro" id="IPR029052">
    <property type="entry name" value="Metallo-depent_PP-like"/>
</dbReference>
<dbReference type="SUPFAM" id="SSF56300">
    <property type="entry name" value="Metallo-dependent phosphatases"/>
    <property type="match status" value="1"/>
</dbReference>
<dbReference type="Proteomes" id="UP000605990">
    <property type="component" value="Unassembled WGS sequence"/>
</dbReference>
<accession>A0ABR7IVK1</accession>
<dbReference type="RefSeq" id="WP_166125042.1">
    <property type="nucleotide sequence ID" value="NZ_JAANOQ010000001.1"/>
</dbReference>
<evidence type="ECO:0000259" key="1">
    <source>
        <dbReference type="Pfam" id="PF00149"/>
    </source>
</evidence>
<dbReference type="PANTHER" id="PTHR12905:SF0">
    <property type="entry name" value="CALCINEURIN-LIKE PHOSPHOESTERASE DOMAIN-CONTAINING PROTEIN"/>
    <property type="match status" value="1"/>
</dbReference>